<keyword evidence="1" id="KW-0812">Transmembrane</keyword>
<evidence type="ECO:0000313" key="3">
    <source>
        <dbReference type="Proteomes" id="UP001280415"/>
    </source>
</evidence>
<dbReference type="RefSeq" id="WP_004166192.1">
    <property type="nucleotide sequence ID" value="NZ_CP140878.1"/>
</dbReference>
<dbReference type="Proteomes" id="UP001280415">
    <property type="component" value="Unassembled WGS sequence"/>
</dbReference>
<gene>
    <name evidence="2" type="ORF">R0H03_00300</name>
</gene>
<keyword evidence="1" id="KW-1133">Transmembrane helix</keyword>
<feature type="transmembrane region" description="Helical" evidence="1">
    <location>
        <begin position="184"/>
        <end position="215"/>
    </location>
</feature>
<comment type="caution">
    <text evidence="2">The sequence shown here is derived from an EMBL/GenBank/DDBJ whole genome shotgun (WGS) entry which is preliminary data.</text>
</comment>
<evidence type="ECO:0000256" key="1">
    <source>
        <dbReference type="SAM" id="Phobius"/>
    </source>
</evidence>
<name>A0AAW8YIK1_PEDAC</name>
<feature type="transmembrane region" description="Helical" evidence="1">
    <location>
        <begin position="344"/>
        <end position="362"/>
    </location>
</feature>
<protein>
    <submittedName>
        <fullName evidence="2">MFS transporter</fullName>
    </submittedName>
</protein>
<dbReference type="EMBL" id="JAWJAX010000001">
    <property type="protein sequence ID" value="MDV2910313.1"/>
    <property type="molecule type" value="Genomic_DNA"/>
</dbReference>
<feature type="transmembrane region" description="Helical" evidence="1">
    <location>
        <begin position="130"/>
        <end position="148"/>
    </location>
</feature>
<sequence>MSVKIMPKIKKYYPGLVILLVGLLFVSPQILNKSIIFGADVPFHFNRVYDVYMQLKTHNFNFFQMDYGFNQSGRIINALYGPGFAYFLGLILFFVRSWLKFQVVTSFAIFVISGYLMYKLATKLGAEKKFATIGAVIFMSSYWIQSWVTVESFMAWGTMLMPLEIMVGIDMIKFDPRKFSAVKLALVVALVIQVHVLSALFTVVAFLIFFVIGLVKAKERIKLFWKTAEAGILCLVLTFNVWGAMLEVFSTNSIVTPFPVANMSKETVNLSVGNTSIYELGLVVSIIYLVQIGYVLYKWKVVDFTNKVVTLIGGMFLLLASNVVPWRTIGTYFGKIESLLQFPYRFLTIASVLLIAGFAMSLSEMKRSSKSSFVPVELAAIIGAIFITMGTFNGIQNAALVWYSNWPISTKTPIIKTKQFTAAEFRNEMKSADLKRGLKLVTKGYPDYLPTSSKNLFANNNPYGIYAEEIIFNQKGFHKSVKGNTLTVRWHSNKNAEKTMVPVTVYKNSQVSLNGTRLSNDTIKLTKIGTPVISSRKGKNELRLAYKSSLISKYSLWLVAVVWVLCIIFVLVI</sequence>
<reference evidence="2" key="2">
    <citation type="submission" date="2023-10" db="EMBL/GenBank/DDBJ databases">
        <authorList>
            <person name="Khurajog B."/>
        </authorList>
    </citation>
    <scope>NUCLEOTIDE SEQUENCE</scope>
    <source>
        <strain evidence="2">BF14</strain>
    </source>
</reference>
<dbReference type="AlphaFoldDB" id="A0AAW8YIK1"/>
<keyword evidence="1" id="KW-0472">Membrane</keyword>
<feature type="transmembrane region" description="Helical" evidence="1">
    <location>
        <begin position="277"/>
        <end position="297"/>
    </location>
</feature>
<feature type="transmembrane region" description="Helical" evidence="1">
    <location>
        <begin position="101"/>
        <end position="118"/>
    </location>
</feature>
<feature type="transmembrane region" description="Helical" evidence="1">
    <location>
        <begin position="12"/>
        <end position="31"/>
    </location>
</feature>
<accession>A0AAW8YIK1</accession>
<dbReference type="GeneID" id="29745299"/>
<proteinExistence type="predicted"/>
<feature type="transmembrane region" description="Helical" evidence="1">
    <location>
        <begin position="554"/>
        <end position="572"/>
    </location>
</feature>
<reference evidence="2" key="1">
    <citation type="journal article" date="2023" name="PeerJ">
        <title>Selection and evaluation of lactic acid bacteria from chicken feces in Thailand as potential probiotics.</title>
        <authorList>
            <person name="Khurajog B."/>
            <person name="Disastra Y."/>
            <person name="Lawwyne L.D."/>
            <person name="Sirichokchatchawan W."/>
            <person name="Niyomtham W."/>
            <person name="Yindee J."/>
            <person name="Hampson D.J."/>
            <person name="Prapasarakul N."/>
        </authorList>
    </citation>
    <scope>NUCLEOTIDE SEQUENCE</scope>
    <source>
        <strain evidence="2">BF14</strain>
    </source>
</reference>
<evidence type="ECO:0000313" key="2">
    <source>
        <dbReference type="EMBL" id="MDV2910313.1"/>
    </source>
</evidence>
<feature type="transmembrane region" description="Helical" evidence="1">
    <location>
        <begin position="304"/>
        <end position="324"/>
    </location>
</feature>
<organism evidence="2 3">
    <name type="scientific">Pediococcus acidilactici</name>
    <dbReference type="NCBI Taxonomy" id="1254"/>
    <lineage>
        <taxon>Bacteria</taxon>
        <taxon>Bacillati</taxon>
        <taxon>Bacillota</taxon>
        <taxon>Bacilli</taxon>
        <taxon>Lactobacillales</taxon>
        <taxon>Lactobacillaceae</taxon>
        <taxon>Pediococcus</taxon>
        <taxon>Pediococcus acidilactici group</taxon>
    </lineage>
</organism>
<feature type="transmembrane region" description="Helical" evidence="1">
    <location>
        <begin position="374"/>
        <end position="395"/>
    </location>
</feature>
<feature type="transmembrane region" description="Helical" evidence="1">
    <location>
        <begin position="75"/>
        <end position="95"/>
    </location>
</feature>